<dbReference type="InterPro" id="IPR007138">
    <property type="entry name" value="ABM_dom"/>
</dbReference>
<sequence>MSRIPGGFAFAAAPTYPVTEAGQPAQSSGAIMIIVAGTLRLSQQDLAAVRADAVAVVSATRAEQGCLVYSFAEDLLEPGLVRIYEEWESREDLARHGKAEHIAAWHAALKRVTVLARDLKIIEVASSEPLA</sequence>
<evidence type="ECO:0000313" key="3">
    <source>
        <dbReference type="Proteomes" id="UP000588647"/>
    </source>
</evidence>
<gene>
    <name evidence="2" type="ORF">GGR03_002803</name>
</gene>
<reference evidence="2 3" key="1">
    <citation type="submission" date="2020-08" db="EMBL/GenBank/DDBJ databases">
        <title>Genomic Encyclopedia of Type Strains, Phase IV (KMG-IV): sequencing the most valuable type-strain genomes for metagenomic binning, comparative biology and taxonomic classification.</title>
        <authorList>
            <person name="Goeker M."/>
        </authorList>
    </citation>
    <scope>NUCLEOTIDE SEQUENCE [LARGE SCALE GENOMIC DNA]</scope>
    <source>
        <strain evidence="2 3">DSM 103570</strain>
    </source>
</reference>
<feature type="domain" description="ABM" evidence="1">
    <location>
        <begin position="33"/>
        <end position="124"/>
    </location>
</feature>
<dbReference type="RefSeq" id="WP_183208943.1">
    <property type="nucleotide sequence ID" value="NZ_JAAAMM010000003.1"/>
</dbReference>
<dbReference type="PROSITE" id="PS51725">
    <property type="entry name" value="ABM"/>
    <property type="match status" value="1"/>
</dbReference>
<dbReference type="InterPro" id="IPR011008">
    <property type="entry name" value="Dimeric_a/b-barrel"/>
</dbReference>
<protein>
    <submittedName>
        <fullName evidence="2">Quinol monooxygenase YgiN</fullName>
    </submittedName>
</protein>
<dbReference type="Pfam" id="PF03992">
    <property type="entry name" value="ABM"/>
    <property type="match status" value="1"/>
</dbReference>
<dbReference type="SUPFAM" id="SSF54909">
    <property type="entry name" value="Dimeric alpha+beta barrel"/>
    <property type="match status" value="1"/>
</dbReference>
<keyword evidence="2" id="KW-0560">Oxidoreductase</keyword>
<name>A0A7W6MQ98_9HYPH</name>
<keyword evidence="2" id="KW-0503">Monooxygenase</keyword>
<organism evidence="2 3">
    <name type="scientific">Aurantimonas endophytica</name>
    <dbReference type="NCBI Taxonomy" id="1522175"/>
    <lineage>
        <taxon>Bacteria</taxon>
        <taxon>Pseudomonadati</taxon>
        <taxon>Pseudomonadota</taxon>
        <taxon>Alphaproteobacteria</taxon>
        <taxon>Hyphomicrobiales</taxon>
        <taxon>Aurantimonadaceae</taxon>
        <taxon>Aurantimonas</taxon>
    </lineage>
</organism>
<evidence type="ECO:0000313" key="2">
    <source>
        <dbReference type="EMBL" id="MBB4003722.1"/>
    </source>
</evidence>
<keyword evidence="3" id="KW-1185">Reference proteome</keyword>
<dbReference type="Proteomes" id="UP000588647">
    <property type="component" value="Unassembled WGS sequence"/>
</dbReference>
<evidence type="ECO:0000259" key="1">
    <source>
        <dbReference type="PROSITE" id="PS51725"/>
    </source>
</evidence>
<dbReference type="GO" id="GO:0004497">
    <property type="term" value="F:monooxygenase activity"/>
    <property type="evidence" value="ECO:0007669"/>
    <property type="project" value="UniProtKB-KW"/>
</dbReference>
<dbReference type="EMBL" id="JACIEM010000003">
    <property type="protein sequence ID" value="MBB4003722.1"/>
    <property type="molecule type" value="Genomic_DNA"/>
</dbReference>
<proteinExistence type="predicted"/>
<accession>A0A7W6MQ98</accession>
<dbReference type="Gene3D" id="3.30.70.100">
    <property type="match status" value="1"/>
</dbReference>
<dbReference type="AlphaFoldDB" id="A0A7W6MQ98"/>
<comment type="caution">
    <text evidence="2">The sequence shown here is derived from an EMBL/GenBank/DDBJ whole genome shotgun (WGS) entry which is preliminary data.</text>
</comment>